<protein>
    <submittedName>
        <fullName evidence="2">Uncharacterized protein</fullName>
    </submittedName>
</protein>
<dbReference type="RefSeq" id="WP_270454666.1">
    <property type="nucleotide sequence ID" value="NZ_JADPIE010000006.1"/>
</dbReference>
<comment type="caution">
    <text evidence="2">The sequence shown here is derived from an EMBL/GenBank/DDBJ whole genome shotgun (WGS) entry which is preliminary data.</text>
</comment>
<reference evidence="2" key="1">
    <citation type="submission" date="2020-11" db="EMBL/GenBank/DDBJ databases">
        <title>Halonatronomonas betainensis gen. nov., sp. nov. a novel haloalkaliphilic representative of the family Halanaerobiacae capable of betaine degradation.</title>
        <authorList>
            <person name="Boltyanskaya Y."/>
            <person name="Kevbrin V."/>
            <person name="Detkova E."/>
            <person name="Grouzdev D.S."/>
            <person name="Koziaeva V."/>
            <person name="Zhilina T."/>
        </authorList>
    </citation>
    <scope>NUCLEOTIDE SEQUENCE</scope>
    <source>
        <strain evidence="2">Z-7014</strain>
    </source>
</reference>
<dbReference type="Proteomes" id="UP000621436">
    <property type="component" value="Unassembled WGS sequence"/>
</dbReference>
<keyword evidence="3" id="KW-1185">Reference proteome</keyword>
<feature type="transmembrane region" description="Helical" evidence="1">
    <location>
        <begin position="156"/>
        <end position="178"/>
    </location>
</feature>
<feature type="transmembrane region" description="Helical" evidence="1">
    <location>
        <begin position="89"/>
        <end position="106"/>
    </location>
</feature>
<dbReference type="GO" id="GO:0016020">
    <property type="term" value="C:membrane"/>
    <property type="evidence" value="ECO:0007669"/>
    <property type="project" value="InterPro"/>
</dbReference>
<dbReference type="GO" id="GO:0012505">
    <property type="term" value="C:endomembrane system"/>
    <property type="evidence" value="ECO:0007669"/>
    <property type="project" value="UniProtKB-SubCell"/>
</dbReference>
<evidence type="ECO:0000256" key="1">
    <source>
        <dbReference type="SAM" id="Phobius"/>
    </source>
</evidence>
<evidence type="ECO:0000313" key="3">
    <source>
        <dbReference type="Proteomes" id="UP000621436"/>
    </source>
</evidence>
<feature type="transmembrane region" description="Helical" evidence="1">
    <location>
        <begin position="58"/>
        <end position="83"/>
    </location>
</feature>
<keyword evidence="1" id="KW-1133">Transmembrane helix</keyword>
<organism evidence="2 3">
    <name type="scientific">Halonatronomonas betaini</name>
    <dbReference type="NCBI Taxonomy" id="2778430"/>
    <lineage>
        <taxon>Bacteria</taxon>
        <taxon>Bacillati</taxon>
        <taxon>Bacillota</taxon>
        <taxon>Clostridia</taxon>
        <taxon>Halanaerobiales</taxon>
        <taxon>Halarsenatibacteraceae</taxon>
        <taxon>Halonatronomonas</taxon>
    </lineage>
</organism>
<evidence type="ECO:0000313" key="2">
    <source>
        <dbReference type="EMBL" id="MBF8437668.1"/>
    </source>
</evidence>
<proteinExistence type="predicted"/>
<sequence>MPKFNNIFEQVVLLGLLPILGGSRNIQTAVVVTVVLILISLISRAVSKLVNVELLADAHWIVYSAFGVSFSYIAYLLTAYLYPGVYQHSGLYILLIGVTPLTYYGCKDNVSLSQLWKRINIFFITIIAVAFLRELFGFGSILGYELYDIGFAPLSALGGSAGGFIFLGVVWILFRLLLSLDKVDANLFALEGGESNE</sequence>
<dbReference type="EMBL" id="JADPIE010000006">
    <property type="protein sequence ID" value="MBF8437668.1"/>
    <property type="molecule type" value="Genomic_DNA"/>
</dbReference>
<accession>A0A931F9K2</accession>
<keyword evidence="1" id="KW-0472">Membrane</keyword>
<gene>
    <name evidence="2" type="ORF">I0Q91_11280</name>
</gene>
<feature type="transmembrane region" description="Helical" evidence="1">
    <location>
        <begin position="118"/>
        <end position="144"/>
    </location>
</feature>
<dbReference type="AlphaFoldDB" id="A0A931F9K2"/>
<feature type="transmembrane region" description="Helical" evidence="1">
    <location>
        <begin position="26"/>
        <end position="46"/>
    </location>
</feature>
<name>A0A931F9K2_9FIRM</name>
<keyword evidence="1" id="KW-0812">Transmembrane</keyword>